<dbReference type="AlphaFoldDB" id="A0A143YFT3"/>
<keyword evidence="3" id="KW-1185">Reference proteome</keyword>
<dbReference type="Proteomes" id="UP000242754">
    <property type="component" value="Unassembled WGS sequence"/>
</dbReference>
<dbReference type="STRING" id="140314.SAMN04488076_11327"/>
<proteinExistence type="predicted"/>
<name>A0A143YFT3_9LACT</name>
<dbReference type="EMBL" id="FJNE01000003">
    <property type="protein sequence ID" value="CZQ88934.1"/>
    <property type="molecule type" value="Genomic_DNA"/>
</dbReference>
<gene>
    <name evidence="2" type="ORF">Tpal_1069</name>
</gene>
<organism evidence="2 3">
    <name type="scientific">Trichococcus palustris</name>
    <dbReference type="NCBI Taxonomy" id="140314"/>
    <lineage>
        <taxon>Bacteria</taxon>
        <taxon>Bacillati</taxon>
        <taxon>Bacillota</taxon>
        <taxon>Bacilli</taxon>
        <taxon>Lactobacillales</taxon>
        <taxon>Carnobacteriaceae</taxon>
        <taxon>Trichococcus</taxon>
    </lineage>
</organism>
<feature type="transmembrane region" description="Helical" evidence="1">
    <location>
        <begin position="58"/>
        <end position="78"/>
    </location>
</feature>
<evidence type="ECO:0000256" key="1">
    <source>
        <dbReference type="SAM" id="Phobius"/>
    </source>
</evidence>
<keyword evidence="1" id="KW-0812">Transmembrane</keyword>
<evidence type="ECO:0000313" key="3">
    <source>
        <dbReference type="Proteomes" id="UP000242754"/>
    </source>
</evidence>
<keyword evidence="1" id="KW-0472">Membrane</keyword>
<dbReference type="RefSeq" id="WP_087032305.1">
    <property type="nucleotide sequence ID" value="NZ_FJNE01000003.1"/>
</dbReference>
<accession>A0A143YFT3</accession>
<dbReference type="OrthoDB" id="3036018at2"/>
<protein>
    <submittedName>
        <fullName evidence="2">Uncharacterized protein</fullName>
    </submittedName>
</protein>
<keyword evidence="1" id="KW-1133">Transmembrane helix</keyword>
<reference evidence="2 3" key="1">
    <citation type="submission" date="2016-02" db="EMBL/GenBank/DDBJ databases">
        <authorList>
            <person name="Wen L."/>
            <person name="He K."/>
            <person name="Yang H."/>
        </authorList>
    </citation>
    <scope>NUCLEOTIDE SEQUENCE [LARGE SCALE GENOMIC DNA]</scope>
    <source>
        <strain evidence="2">Trichococcus palustris</strain>
    </source>
</reference>
<evidence type="ECO:0000313" key="2">
    <source>
        <dbReference type="EMBL" id="CZQ88934.1"/>
    </source>
</evidence>
<sequence>MNNTKTQIANLMTRNGKTGADMTHALKELGNGDMQKGLTRIADFFLADPAQSLKVGRIQGAVGGVVGVGTIFLVYKLIKGAVKSSKHKEEGKVILNCLEKNFPEKKAVDLKESTTEVTEVSKQE</sequence>